<comment type="caution">
    <text evidence="6">The sequence shown here is derived from an EMBL/GenBank/DDBJ whole genome shotgun (WGS) entry which is preliminary data.</text>
</comment>
<dbReference type="Pfam" id="PF00550">
    <property type="entry name" value="PP-binding"/>
    <property type="match status" value="3"/>
</dbReference>
<evidence type="ECO:0000256" key="4">
    <source>
        <dbReference type="SAM" id="MobiDB-lite"/>
    </source>
</evidence>
<reference evidence="6 7" key="1">
    <citation type="submission" date="2024-02" db="EMBL/GenBank/DDBJ databases">
        <authorList>
            <person name="Chen Y."/>
            <person name="Shah S."/>
            <person name="Dougan E. K."/>
            <person name="Thang M."/>
            <person name="Chan C."/>
        </authorList>
    </citation>
    <scope>NUCLEOTIDE SEQUENCE [LARGE SCALE GENOMIC DNA]</scope>
</reference>
<dbReference type="Gene3D" id="3.30.70.3290">
    <property type="match status" value="3"/>
</dbReference>
<feature type="non-terminal residue" evidence="6">
    <location>
        <position position="1"/>
    </location>
</feature>
<accession>A0ABP0PSM4</accession>
<dbReference type="InterPro" id="IPR013968">
    <property type="entry name" value="PKS_KR"/>
</dbReference>
<dbReference type="InterPro" id="IPR036291">
    <property type="entry name" value="NAD(P)-bd_dom_sf"/>
</dbReference>
<dbReference type="PANTHER" id="PTHR43775:SF37">
    <property type="entry name" value="SI:DKEY-61P9.11"/>
    <property type="match status" value="1"/>
</dbReference>
<dbReference type="SUPFAM" id="SSF52151">
    <property type="entry name" value="FabD/lysophospholipase-like"/>
    <property type="match status" value="1"/>
</dbReference>
<protein>
    <submittedName>
        <fullName evidence="6">Polyketide synthase PksN</fullName>
    </submittedName>
</protein>
<keyword evidence="2" id="KW-0597">Phosphoprotein</keyword>
<organism evidence="6 7">
    <name type="scientific">Durusdinium trenchii</name>
    <dbReference type="NCBI Taxonomy" id="1381693"/>
    <lineage>
        <taxon>Eukaryota</taxon>
        <taxon>Sar</taxon>
        <taxon>Alveolata</taxon>
        <taxon>Dinophyceae</taxon>
        <taxon>Suessiales</taxon>
        <taxon>Symbiodiniaceae</taxon>
        <taxon>Durusdinium</taxon>
    </lineage>
</organism>
<dbReference type="SUPFAM" id="SSF51735">
    <property type="entry name" value="NAD(P)-binding Rossmann-fold domains"/>
    <property type="match status" value="4"/>
</dbReference>
<dbReference type="InterPro" id="IPR014043">
    <property type="entry name" value="Acyl_transferase_dom"/>
</dbReference>
<dbReference type="PROSITE" id="PS00012">
    <property type="entry name" value="PHOSPHOPANTETHEINE"/>
    <property type="match status" value="2"/>
</dbReference>
<dbReference type="PANTHER" id="PTHR43775">
    <property type="entry name" value="FATTY ACID SYNTHASE"/>
    <property type="match status" value="1"/>
</dbReference>
<dbReference type="InterPro" id="IPR036736">
    <property type="entry name" value="ACP-like_sf"/>
</dbReference>
<dbReference type="PROSITE" id="PS50075">
    <property type="entry name" value="CARRIER"/>
    <property type="match status" value="3"/>
</dbReference>
<dbReference type="InterPro" id="IPR009081">
    <property type="entry name" value="PP-bd_ACP"/>
</dbReference>
<sequence length="2065" mass="225728">VQPMSTALGLAALERALSTHRAEVIVSNVDYGNPRTATPSVSKSDSIAKSAGQPSSFDEVEDWLLQLLGVALEEPAEDLSPERPFLELGVDSVIAADMARKVNEATGLSLPRTLCFDYATVRQLATALVHEHQVRLHGSDLEDTSASPTSDSQFDTASFEAASELQTEPSHEATPATKSIAVIGMGQVLKTGEKIDPEYWVSHARSTVQFAASVETLHAEGCRLLVEVGPQPTLLGMARRVKGQSNTVFIPSMTRGKGERRGMLEAAAQLYVQGATPEFAGLYRHERRRRVELPTYPFQRMVCAGAGLSPAAIVKPAGETLAQEVPSQQADAWLYERAWTEKPLPASSEAITGTWLIVGGPNELADEVAKRIGAEGASPVVAAFGDSFTGIGNGRCSISVADESDYQRMLESINDAESPLAGIIHLTGCEEASGVESTAAELEDRLQRSVFATFHLLKALAARGASDTTVRLVVLGKGGYATPYDSAAPSPLKAPLFTFARAAAEEFPDVQSRSIDVEVEASTENIVSTLLAELRAVSESSEVAYRGGRRLVPKIESFQATNREVNEPGTLCCSVAGERSTRTPLRQAILIGVIRFQQLPELQPSGEQLASLVSAASEVAAREKTELLAKLEPLRGLDTAFDRLCAACVANWLVQLNLGGAGSSCSVAELVKAARLDSRFEAALPRLLRMLEEDGLIDFEVDTQRFSVLRSLTEVAETLGELERAAALPEGSDEFASCDQSLLVAVADESRLSSIFSEVLGTSAQRVDIERSFQEQGLDSLMALDVLRRIRAELGITGLTPPVLFSHPTIAELAEYLVADNSVLLEWARRDQLHEDSVFVGPPSAESFERRVVERVVPAMAQLPQGVAACLKDVCRGAVYHDYVVKRLPQGIAPADKIDPAAWPLFLRAVGELFTLGVDIDWAKVGTLGGQPQGHSVPLPTYPFEHGSSSTTSKPELLEKLLYRVAWEPCQAEPLNEPLAGNWIIFDDESPLSVELRKQLESVGGRCITVTAGSHWGEPRDTHFQINPTDPEHYDRLLRSIRSADGASISGVVHLWRNLNERAESGSLNSLNNILQTSLGSLFHLAQALGRSRQVENRRLLVVTRGAQAVSSGEGPCADLAPLMSLAQTLPQELKGLRVRAVDLEPNAQTSADAKVLFDELQTTTGDVEIAWRGSKRYARRLVPTNKSAEPWAPESGGVYLITGGLGGIARQVANWLAETPGVRIMLTGRRALDDEACAWIAELQSRESAVEYHRADVSDFDAVSLLVENIARQYGRLDAVFHTAGVLDRDTLSLRSKSYESFREVMRPKVEGTLHLWRATRELAPSRFVLFSSISSLIGPLGGGQSDYACANRFQTALADQLHAEGDRSIVSLVLSEWGNAGMVSDSEVGPVVRRLGIEPVPETLALQALANSMSGGLGHVVWLQGERFAPEKFFSGEGDITTTRVQREGPTEGYNSKSISSTAPSRVQSRSVNPRDLQTWLSDYLRASFAKLLQVDIQEIEATTNFMELGFDSILAVQLARQLEKSLAVPLDVPTLFKFPSTRELAGTSKLPDTKSVSLGDSKEEQARAELLANLPDQLGQLSSESVALMREACEDSEVVRLLDETQGHPTNDAEDLRRLLNLAGSLFIAGFEIDLAKLEQHCEHHRVPLPTYPFEPVRLWVDLPAERKPVAATAHQSALPTEQRLASWFHQVTWEPAKEFAARSVPPGVWLVFADEAGLAEEMCRWFEARECRRILVRRGHRFRQLDATTYRINPDQPGDYQQLFESLHDSGEQVAGVLHLWTCDAARPEELDVSSLEKSIGHGVESLFHLQHQLSKLSSAVVDLAVVTSHAHAVDRHVQQLSPENATLAPFMRALSQEQEHLRCRLLDIAPRDDDFQASNKSIQQWLASNTEEPVVARREREYFVPRLSPGLPQNRTTVQVPPIQPGGVYLITDSASSDPSREQWQQFLTNIRDHIAQTSGVIVDNLELYAEQGQALDQLSACYIQMAFAKLGLFAETGRVYPIDELIEQGQLVSHFPRLLPRLLSFLADQGILNREGNAWIVPQPLDGTSPEELAEKFES</sequence>
<evidence type="ECO:0000313" key="7">
    <source>
        <dbReference type="Proteomes" id="UP001642464"/>
    </source>
</evidence>
<dbReference type="Pfam" id="PF21394">
    <property type="entry name" value="Beta-ketacyl_N"/>
    <property type="match status" value="3"/>
</dbReference>
<dbReference type="Proteomes" id="UP001642464">
    <property type="component" value="Unassembled WGS sequence"/>
</dbReference>
<feature type="domain" description="Carrier" evidence="5">
    <location>
        <begin position="1478"/>
        <end position="1555"/>
    </location>
</feature>
<dbReference type="SMART" id="SM01294">
    <property type="entry name" value="PKS_PP_betabranch"/>
    <property type="match status" value="3"/>
</dbReference>
<evidence type="ECO:0000256" key="3">
    <source>
        <dbReference type="ARBA" id="ARBA00022679"/>
    </source>
</evidence>
<keyword evidence="1" id="KW-0596">Phosphopantetheine</keyword>
<dbReference type="SMART" id="SM00827">
    <property type="entry name" value="PKS_AT"/>
    <property type="match status" value="1"/>
</dbReference>
<dbReference type="InterPro" id="IPR049490">
    <property type="entry name" value="C883_1060-like_KR_N"/>
</dbReference>
<dbReference type="InterPro" id="IPR020806">
    <property type="entry name" value="PKS_PP-bd"/>
</dbReference>
<dbReference type="InterPro" id="IPR057326">
    <property type="entry name" value="KR_dom"/>
</dbReference>
<evidence type="ECO:0000259" key="5">
    <source>
        <dbReference type="PROSITE" id="PS50075"/>
    </source>
</evidence>
<evidence type="ECO:0000256" key="2">
    <source>
        <dbReference type="ARBA" id="ARBA00022553"/>
    </source>
</evidence>
<dbReference type="SMART" id="SM00822">
    <property type="entry name" value="PKS_KR"/>
    <property type="match status" value="1"/>
</dbReference>
<evidence type="ECO:0000313" key="6">
    <source>
        <dbReference type="EMBL" id="CAK9078607.1"/>
    </source>
</evidence>
<dbReference type="InterPro" id="IPR001227">
    <property type="entry name" value="Ac_transferase_dom_sf"/>
</dbReference>
<feature type="non-terminal residue" evidence="6">
    <location>
        <position position="2065"/>
    </location>
</feature>
<dbReference type="InterPro" id="IPR006162">
    <property type="entry name" value="Ppantetheine_attach_site"/>
</dbReference>
<dbReference type="Gene3D" id="3.40.50.720">
    <property type="entry name" value="NAD(P)-binding Rossmann-like Domain"/>
    <property type="match status" value="3"/>
</dbReference>
<name>A0ABP0PSM4_9DINO</name>
<dbReference type="Gene3D" id="3.40.366.10">
    <property type="entry name" value="Malonyl-Coenzyme A Acyl Carrier Protein, domain 2"/>
    <property type="match status" value="1"/>
</dbReference>
<keyword evidence="7" id="KW-1185">Reference proteome</keyword>
<feature type="compositionally biased region" description="Polar residues" evidence="4">
    <location>
        <begin position="1455"/>
        <end position="1471"/>
    </location>
</feature>
<dbReference type="Pfam" id="PF08659">
    <property type="entry name" value="KR"/>
    <property type="match status" value="1"/>
</dbReference>
<dbReference type="SUPFAM" id="SSF47336">
    <property type="entry name" value="ACP-like"/>
    <property type="match status" value="3"/>
</dbReference>
<dbReference type="SMART" id="SM00823">
    <property type="entry name" value="PKS_PP"/>
    <property type="match status" value="3"/>
</dbReference>
<gene>
    <name evidence="6" type="ORF">SCF082_LOCUS37566</name>
</gene>
<keyword evidence="3" id="KW-0808">Transferase</keyword>
<dbReference type="EMBL" id="CAXAMM010038480">
    <property type="protein sequence ID" value="CAK9078607.1"/>
    <property type="molecule type" value="Genomic_DNA"/>
</dbReference>
<feature type="domain" description="Carrier" evidence="5">
    <location>
        <begin position="743"/>
        <end position="821"/>
    </location>
</feature>
<dbReference type="InterPro" id="IPR050091">
    <property type="entry name" value="PKS_NRPS_Biosynth_Enz"/>
</dbReference>
<feature type="domain" description="Carrier" evidence="5">
    <location>
        <begin position="54"/>
        <end position="132"/>
    </location>
</feature>
<evidence type="ECO:0000256" key="1">
    <source>
        <dbReference type="ARBA" id="ARBA00022450"/>
    </source>
</evidence>
<dbReference type="Gene3D" id="1.10.1200.10">
    <property type="entry name" value="ACP-like"/>
    <property type="match status" value="3"/>
</dbReference>
<proteinExistence type="predicted"/>
<feature type="region of interest" description="Disordered" evidence="4">
    <location>
        <begin position="1441"/>
        <end position="1471"/>
    </location>
</feature>
<dbReference type="InterPro" id="IPR016035">
    <property type="entry name" value="Acyl_Trfase/lysoPLipase"/>
</dbReference>